<dbReference type="KEGG" id="rpc:RPC_3878"/>
<dbReference type="SMART" id="SM00861">
    <property type="entry name" value="Transket_pyr"/>
    <property type="match status" value="1"/>
</dbReference>
<dbReference type="Pfam" id="PF02779">
    <property type="entry name" value="Transket_pyr"/>
    <property type="match status" value="1"/>
</dbReference>
<dbReference type="GO" id="GO:0004802">
    <property type="term" value="F:transketolase activity"/>
    <property type="evidence" value="ECO:0007669"/>
    <property type="project" value="UniProtKB-EC"/>
</dbReference>
<comment type="cofactor">
    <cofactor evidence="1">
        <name>thiamine diphosphate</name>
        <dbReference type="ChEBI" id="CHEBI:58937"/>
    </cofactor>
</comment>
<dbReference type="Gene3D" id="3.40.50.970">
    <property type="match status" value="1"/>
</dbReference>
<evidence type="ECO:0000259" key="4">
    <source>
        <dbReference type="SMART" id="SM00861"/>
    </source>
</evidence>
<dbReference type="Gene3D" id="3.40.50.920">
    <property type="match status" value="1"/>
</dbReference>
<evidence type="ECO:0000256" key="3">
    <source>
        <dbReference type="ARBA" id="ARBA00023052"/>
    </source>
</evidence>
<dbReference type="InterPro" id="IPR005475">
    <property type="entry name" value="Transketolase-like_Pyr-bd"/>
</dbReference>
<organism evidence="5">
    <name type="scientific">Rhodopseudomonas palustris (strain BisB18)</name>
    <dbReference type="NCBI Taxonomy" id="316056"/>
    <lineage>
        <taxon>Bacteria</taxon>
        <taxon>Pseudomonadati</taxon>
        <taxon>Pseudomonadota</taxon>
        <taxon>Alphaproteobacteria</taxon>
        <taxon>Hyphomicrobiales</taxon>
        <taxon>Nitrobacteraceae</taxon>
        <taxon>Rhodopseudomonas</taxon>
    </lineage>
</organism>
<dbReference type="FunFam" id="3.40.50.970:FF:000129">
    <property type="entry name" value="Transketolase"/>
    <property type="match status" value="1"/>
</dbReference>
<dbReference type="InterPro" id="IPR051157">
    <property type="entry name" value="PDH/Transketolase"/>
</dbReference>
<keyword evidence="3" id="KW-0786">Thiamine pyrophosphate</keyword>
<evidence type="ECO:0000313" key="5">
    <source>
        <dbReference type="EMBL" id="ABD89407.1"/>
    </source>
</evidence>
<dbReference type="Pfam" id="PF02780">
    <property type="entry name" value="Transketolase_C"/>
    <property type="match status" value="1"/>
</dbReference>
<dbReference type="OrthoDB" id="8732661at2"/>
<dbReference type="RefSeq" id="WP_011474289.1">
    <property type="nucleotide sequence ID" value="NC_007925.1"/>
</dbReference>
<evidence type="ECO:0000256" key="1">
    <source>
        <dbReference type="ARBA" id="ARBA00001964"/>
    </source>
</evidence>
<evidence type="ECO:0000256" key="2">
    <source>
        <dbReference type="ARBA" id="ARBA00007131"/>
    </source>
</evidence>
<dbReference type="AlphaFoldDB" id="Q20ZM9"/>
<dbReference type="PANTHER" id="PTHR43825">
    <property type="entry name" value="PYRUVATE DEHYDROGENASE E1 COMPONENT"/>
    <property type="match status" value="1"/>
</dbReference>
<dbReference type="InterPro" id="IPR029061">
    <property type="entry name" value="THDP-binding"/>
</dbReference>
<dbReference type="EMBL" id="CP000301">
    <property type="protein sequence ID" value="ABD89407.1"/>
    <property type="molecule type" value="Genomic_DNA"/>
</dbReference>
<proteinExistence type="inferred from homology"/>
<keyword evidence="5" id="KW-0808">Transferase</keyword>
<dbReference type="SUPFAM" id="SSF52922">
    <property type="entry name" value="TK C-terminal domain-like"/>
    <property type="match status" value="1"/>
</dbReference>
<dbReference type="HOGENOM" id="CLU_009227_1_1_5"/>
<dbReference type="STRING" id="316056.RPC_3878"/>
<dbReference type="PANTHER" id="PTHR43825:SF1">
    <property type="entry name" value="TRANSKETOLASE-LIKE PYRIMIDINE-BINDING DOMAIN-CONTAINING PROTEIN"/>
    <property type="match status" value="1"/>
</dbReference>
<name>Q20ZM9_RHOPB</name>
<dbReference type="InterPro" id="IPR009014">
    <property type="entry name" value="Transketo_C/PFOR_II"/>
</dbReference>
<dbReference type="SUPFAM" id="SSF52518">
    <property type="entry name" value="Thiamin diphosphate-binding fold (THDP-binding)"/>
    <property type="match status" value="1"/>
</dbReference>
<protein>
    <submittedName>
        <fullName evidence="5">Transketolase subunit B</fullName>
        <ecNumber evidence="5">2.2.1.1</ecNumber>
    </submittedName>
</protein>
<gene>
    <name evidence="5" type="ordered locus">RPC_3878</name>
</gene>
<accession>Q20ZM9</accession>
<dbReference type="CDD" id="cd07033">
    <property type="entry name" value="TPP_PYR_DXS_TK_like"/>
    <property type="match status" value="1"/>
</dbReference>
<sequence>MITLSIDDALAGATTAKALRAAYGETLIEMAEEGADFLVLDADLSRSTTTDQFQRRFPDRFFNLGIAEQNMIGHAAGLAISGLRPFATTYAIFIGRAFDQIRQSVSFANLDVKIVATHGGLAASFDGGSHQGIEDIAMMRLLPNMTVLNPFDFNQAKGAIRAAYAMLGPVYLRLQKEPTPVFMPADQSFDIGAVSQWGDGKELAFIATGYVTYECLEAAAQLRKCGIETRVIGLATLKPFPTTALCSAIGGCHQLITVEESLSSGGLRDAVAVAMSATGAAITCVAMQDRFGETGPWRDLLDKFGFTARRLCETAKTVLDVAVQVHGEADAGVPASNCSTGR</sequence>
<feature type="domain" description="Transketolase-like pyrimidine-binding" evidence="4">
    <location>
        <begin position="17"/>
        <end position="181"/>
    </location>
</feature>
<dbReference type="EC" id="2.2.1.1" evidence="5"/>
<comment type="similarity">
    <text evidence="2">Belongs to the transketolase family.</text>
</comment>
<dbReference type="InterPro" id="IPR033248">
    <property type="entry name" value="Transketolase_C"/>
</dbReference>
<reference evidence="5" key="1">
    <citation type="submission" date="2006-03" db="EMBL/GenBank/DDBJ databases">
        <title>Complete sequence of Rhodopseudomonas palustris BisB18.</title>
        <authorList>
            <consortium name="US DOE Joint Genome Institute"/>
            <person name="Copeland A."/>
            <person name="Lucas S."/>
            <person name="Lapidus A."/>
            <person name="Barry K."/>
            <person name="Detter J.C."/>
            <person name="Glavina del Rio T."/>
            <person name="Hammon N."/>
            <person name="Israni S."/>
            <person name="Dalin E."/>
            <person name="Tice H."/>
            <person name="Pitluck S."/>
            <person name="Chain P."/>
            <person name="Malfatti S."/>
            <person name="Shin M."/>
            <person name="Vergez L."/>
            <person name="Schmutz J."/>
            <person name="Larimer F."/>
            <person name="Land M."/>
            <person name="Hauser L."/>
            <person name="Pelletier D.A."/>
            <person name="Kyrpides N."/>
            <person name="Anderson I."/>
            <person name="Oda Y."/>
            <person name="Harwood C.S."/>
            <person name="Richardson P."/>
        </authorList>
    </citation>
    <scope>NUCLEOTIDE SEQUENCE [LARGE SCALE GENOMIC DNA]</scope>
    <source>
        <strain evidence="5">BisB18</strain>
    </source>
</reference>
<dbReference type="eggNOG" id="COG3958">
    <property type="taxonomic scope" value="Bacteria"/>
</dbReference>